<name>A0A8H4LKV6_9HYPO</name>
<dbReference type="AlphaFoldDB" id="A0A8H4LKV6"/>
<dbReference type="Proteomes" id="UP000554235">
    <property type="component" value="Unassembled WGS sequence"/>
</dbReference>
<dbReference type="OrthoDB" id="3561681at2759"/>
<accession>A0A8H4LKV6</accession>
<evidence type="ECO:0000313" key="1">
    <source>
        <dbReference type="EMBL" id="KAF4469299.1"/>
    </source>
</evidence>
<comment type="caution">
    <text evidence="1">The sequence shown here is derived from an EMBL/GenBank/DDBJ whole genome shotgun (WGS) entry which is preliminary data.</text>
</comment>
<reference evidence="1 2" key="1">
    <citation type="submission" date="2020-01" db="EMBL/GenBank/DDBJ databases">
        <title>Identification and distribution of gene clusters putatively required for synthesis of sphingolipid metabolism inhibitors in phylogenetically diverse species of the filamentous fungus Fusarium.</title>
        <authorList>
            <person name="Kim H.-S."/>
            <person name="Busman M."/>
            <person name="Brown D.W."/>
            <person name="Divon H."/>
            <person name="Uhlig S."/>
            <person name="Proctor R.H."/>
        </authorList>
    </citation>
    <scope>NUCLEOTIDE SEQUENCE [LARGE SCALE GENOMIC DNA]</scope>
    <source>
        <strain evidence="1 2">NRRL 20459</strain>
    </source>
</reference>
<proteinExistence type="predicted"/>
<keyword evidence="2" id="KW-1185">Reference proteome</keyword>
<sequence length="359" mass="41008">MNQWMQADFVQDNYAFQLLFETPTAISRHLRKSGQSLPPDHRMLQISLSSFQCLASNLELPARFVAAIPRHFQVCGTGIRKTNSTTWDYWCLVTVRVTIPCYAQDEEHAKSTAGSNQMDPFHYIHLGSAKVDIRGSHVAVYLRRHADPGRSVVVVVNLLDGRWGNVVEEPLTRVKDTLGKDSSQDHLQGPLFVLLIYLSAILQWWNNVLWCFHKQLVMHEKSLQQVIADETSAFSTLSKDINKHLHIMAAHLHRYNSELNRLHYILEEIMKEQICEPTDAGGHTRLVQLMSKSNVIRNFCDELERKVQNILTLATNDRTLQAILITTQDDTSVSRQVAIQSHELSRSMKKDSIAMKTAR</sequence>
<organism evidence="1 2">
    <name type="scientific">Fusarium albosuccineum</name>
    <dbReference type="NCBI Taxonomy" id="1237068"/>
    <lineage>
        <taxon>Eukaryota</taxon>
        <taxon>Fungi</taxon>
        <taxon>Dikarya</taxon>
        <taxon>Ascomycota</taxon>
        <taxon>Pezizomycotina</taxon>
        <taxon>Sordariomycetes</taxon>
        <taxon>Hypocreomycetidae</taxon>
        <taxon>Hypocreales</taxon>
        <taxon>Nectriaceae</taxon>
        <taxon>Fusarium</taxon>
        <taxon>Fusarium decemcellulare species complex</taxon>
    </lineage>
</organism>
<evidence type="ECO:0000313" key="2">
    <source>
        <dbReference type="Proteomes" id="UP000554235"/>
    </source>
</evidence>
<gene>
    <name evidence="1" type="ORF">FALBO_3804</name>
</gene>
<dbReference type="EMBL" id="JAADYS010000495">
    <property type="protein sequence ID" value="KAF4469299.1"/>
    <property type="molecule type" value="Genomic_DNA"/>
</dbReference>
<protein>
    <submittedName>
        <fullName evidence="1">Uncharacterized protein</fullName>
    </submittedName>
</protein>